<feature type="transmembrane region" description="Helical" evidence="1">
    <location>
        <begin position="75"/>
        <end position="94"/>
    </location>
</feature>
<keyword evidence="3" id="KW-1185">Reference proteome</keyword>
<gene>
    <name evidence="2" type="ORF">AM2010_839</name>
</gene>
<organism evidence="2 3">
    <name type="scientific">Pelagerythrobacter marensis</name>
    <dbReference type="NCBI Taxonomy" id="543877"/>
    <lineage>
        <taxon>Bacteria</taxon>
        <taxon>Pseudomonadati</taxon>
        <taxon>Pseudomonadota</taxon>
        <taxon>Alphaproteobacteria</taxon>
        <taxon>Sphingomonadales</taxon>
        <taxon>Erythrobacteraceae</taxon>
        <taxon>Pelagerythrobacter</taxon>
    </lineage>
</organism>
<keyword evidence="1" id="KW-1133">Transmembrane helix</keyword>
<evidence type="ECO:0000256" key="1">
    <source>
        <dbReference type="SAM" id="Phobius"/>
    </source>
</evidence>
<evidence type="ECO:0000313" key="3">
    <source>
        <dbReference type="Proteomes" id="UP000037643"/>
    </source>
</evidence>
<dbReference type="Proteomes" id="UP000037643">
    <property type="component" value="Chromosome"/>
</dbReference>
<sequence>MQAGVSLTEDILALIEDGKTYLEAEKAFQKSRAGFVANKGKHGIIRGLAAFGMIHLALIGLVVGVVMALSPLLTIWGATAVVTGALLLGGVILARSAINQFRAAGKSFGDDEK</sequence>
<keyword evidence="1" id="KW-0472">Membrane</keyword>
<accession>A0A0G3X6U8</accession>
<proteinExistence type="predicted"/>
<feature type="transmembrane region" description="Helical" evidence="1">
    <location>
        <begin position="48"/>
        <end position="69"/>
    </location>
</feature>
<dbReference type="STRING" id="543877.AM2010_839"/>
<dbReference type="PATRIC" id="fig|543877.4.peg.848"/>
<reference evidence="2 3" key="1">
    <citation type="submission" date="2015-06" db="EMBL/GenBank/DDBJ databases">
        <authorList>
            <person name="Kim K.M."/>
        </authorList>
    </citation>
    <scope>NUCLEOTIDE SEQUENCE [LARGE SCALE GENOMIC DNA]</scope>
    <source>
        <strain evidence="2 3">KCTC 22370</strain>
    </source>
</reference>
<evidence type="ECO:0000313" key="2">
    <source>
        <dbReference type="EMBL" id="AKM06917.1"/>
    </source>
</evidence>
<keyword evidence="1" id="KW-0812">Transmembrane</keyword>
<dbReference type="AlphaFoldDB" id="A0A0G3X6U8"/>
<name>A0A0G3X6U8_9SPHN</name>
<dbReference type="EMBL" id="CP011805">
    <property type="protein sequence ID" value="AKM06917.1"/>
    <property type="molecule type" value="Genomic_DNA"/>
</dbReference>
<dbReference type="KEGG" id="amx:AM2010_839"/>
<evidence type="ECO:0008006" key="4">
    <source>
        <dbReference type="Google" id="ProtNLM"/>
    </source>
</evidence>
<protein>
    <recommendedName>
        <fullName evidence="4">Phage holin family protein</fullName>
    </recommendedName>
</protein>